<dbReference type="SMART" id="SM00418">
    <property type="entry name" value="HTH_ARSR"/>
    <property type="match status" value="1"/>
</dbReference>
<dbReference type="PATRIC" id="fig|1346791.3.peg.3818"/>
<dbReference type="InterPro" id="IPR036388">
    <property type="entry name" value="WH-like_DNA-bd_sf"/>
</dbReference>
<dbReference type="CDD" id="cd00090">
    <property type="entry name" value="HTH_ARSR"/>
    <property type="match status" value="1"/>
</dbReference>
<dbReference type="STRING" id="1346791.M529_19760"/>
<dbReference type="RefSeq" id="WP_021319548.1">
    <property type="nucleotide sequence ID" value="NZ_AUWY01000120.1"/>
</dbReference>
<reference evidence="2 3" key="1">
    <citation type="journal article" date="2013" name="Genome Announc.">
        <title>Draft Genome Sequence of Sphingobium ummariense Strain RL-3, a Hexachlorocyclohexane-Degrading Bacterium.</title>
        <authorList>
            <person name="Kohli P."/>
            <person name="Dua A."/>
            <person name="Sangwan N."/>
            <person name="Oldach P."/>
            <person name="Khurana J.P."/>
            <person name="Lal R."/>
        </authorList>
    </citation>
    <scope>NUCLEOTIDE SEQUENCE [LARGE SCALE GENOMIC DNA]</scope>
    <source>
        <strain evidence="2 3">RL-3</strain>
    </source>
</reference>
<dbReference type="Pfam" id="PF12840">
    <property type="entry name" value="HTH_20"/>
    <property type="match status" value="1"/>
</dbReference>
<dbReference type="GO" id="GO:0003700">
    <property type="term" value="F:DNA-binding transcription factor activity"/>
    <property type="evidence" value="ECO:0007669"/>
    <property type="project" value="InterPro"/>
</dbReference>
<evidence type="ECO:0000313" key="2">
    <source>
        <dbReference type="EMBL" id="EQB30587.1"/>
    </source>
</evidence>
<organism evidence="2 3">
    <name type="scientific">Sphingobium ummariense RL-3</name>
    <dbReference type="NCBI Taxonomy" id="1346791"/>
    <lineage>
        <taxon>Bacteria</taxon>
        <taxon>Pseudomonadati</taxon>
        <taxon>Pseudomonadota</taxon>
        <taxon>Alphaproteobacteria</taxon>
        <taxon>Sphingomonadales</taxon>
        <taxon>Sphingomonadaceae</taxon>
        <taxon>Sphingobium</taxon>
    </lineage>
</organism>
<dbReference type="InterPro" id="IPR036390">
    <property type="entry name" value="WH_DNA-bd_sf"/>
</dbReference>
<evidence type="ECO:0000313" key="3">
    <source>
        <dbReference type="Proteomes" id="UP000015523"/>
    </source>
</evidence>
<feature type="domain" description="HTH arsR-type" evidence="1">
    <location>
        <begin position="1"/>
        <end position="87"/>
    </location>
</feature>
<dbReference type="PRINTS" id="PR00778">
    <property type="entry name" value="HTHARSR"/>
</dbReference>
<dbReference type="InterPro" id="IPR001845">
    <property type="entry name" value="HTH_ArsR_DNA-bd_dom"/>
</dbReference>
<dbReference type="Gene3D" id="1.10.10.10">
    <property type="entry name" value="Winged helix-like DNA-binding domain superfamily/Winged helix DNA-binding domain"/>
    <property type="match status" value="1"/>
</dbReference>
<dbReference type="SUPFAM" id="SSF46785">
    <property type="entry name" value="Winged helix' DNA-binding domain"/>
    <property type="match status" value="1"/>
</dbReference>
<dbReference type="InterPro" id="IPR011991">
    <property type="entry name" value="ArsR-like_HTH"/>
</dbReference>
<dbReference type="AlphaFoldDB" id="T0J197"/>
<dbReference type="PANTHER" id="PTHR38600:SF2">
    <property type="entry name" value="SLL0088 PROTEIN"/>
    <property type="match status" value="1"/>
</dbReference>
<evidence type="ECO:0000259" key="1">
    <source>
        <dbReference type="PROSITE" id="PS50987"/>
    </source>
</evidence>
<dbReference type="Proteomes" id="UP000015523">
    <property type="component" value="Unassembled WGS sequence"/>
</dbReference>
<sequence>MDSVFRALADPTRRAVLERLGARPASVSELAAHHRMALPSFLDHLKTLEGAGLVRSRKVGRVRTYELSPDRLRVAEDWLSRQRSVWEGRLDRLDAYLLSMKKEKPE</sequence>
<protein>
    <recommendedName>
        <fullName evidence="1">HTH arsR-type domain-containing protein</fullName>
    </recommendedName>
</protein>
<dbReference type="PANTHER" id="PTHR38600">
    <property type="entry name" value="TRANSCRIPTIONAL REGULATORY PROTEIN"/>
    <property type="match status" value="1"/>
</dbReference>
<gene>
    <name evidence="2" type="ORF">M529_19760</name>
</gene>
<dbReference type="PROSITE" id="PS50987">
    <property type="entry name" value="HTH_ARSR_2"/>
    <property type="match status" value="1"/>
</dbReference>
<accession>T0J197</accession>
<keyword evidence="3" id="KW-1185">Reference proteome</keyword>
<comment type="caution">
    <text evidence="2">The sequence shown here is derived from an EMBL/GenBank/DDBJ whole genome shotgun (WGS) entry which is preliminary data.</text>
</comment>
<dbReference type="EMBL" id="AUWY01000120">
    <property type="protein sequence ID" value="EQB30587.1"/>
    <property type="molecule type" value="Genomic_DNA"/>
</dbReference>
<proteinExistence type="predicted"/>
<name>T0J197_9SPHN</name>
<dbReference type="NCBIfam" id="NF033788">
    <property type="entry name" value="HTH_metalloreg"/>
    <property type="match status" value="1"/>
</dbReference>
<dbReference type="eggNOG" id="COG0640">
    <property type="taxonomic scope" value="Bacteria"/>
</dbReference>